<keyword evidence="3" id="KW-1185">Reference proteome</keyword>
<evidence type="ECO:0000313" key="3">
    <source>
        <dbReference type="Proteomes" id="UP000193560"/>
    </source>
</evidence>
<keyword evidence="1" id="KW-0472">Membrane</keyword>
<keyword evidence="1" id="KW-0812">Transmembrane</keyword>
<evidence type="ECO:0000256" key="1">
    <source>
        <dbReference type="SAM" id="Phobius"/>
    </source>
</evidence>
<dbReference type="EMBL" id="MCGE01000001">
    <property type="protein sequence ID" value="ORZ25334.1"/>
    <property type="molecule type" value="Genomic_DNA"/>
</dbReference>
<reference evidence="2 3" key="1">
    <citation type="submission" date="2016-07" db="EMBL/GenBank/DDBJ databases">
        <title>Pervasive Adenine N6-methylation of Active Genes in Fungi.</title>
        <authorList>
            <consortium name="DOE Joint Genome Institute"/>
            <person name="Mondo S.J."/>
            <person name="Dannebaum R.O."/>
            <person name="Kuo R.C."/>
            <person name="Labutti K."/>
            <person name="Haridas S."/>
            <person name="Kuo A."/>
            <person name="Salamov A."/>
            <person name="Ahrendt S.R."/>
            <person name="Lipzen A."/>
            <person name="Sullivan W."/>
            <person name="Andreopoulos W.B."/>
            <person name="Clum A."/>
            <person name="Lindquist E."/>
            <person name="Daum C."/>
            <person name="Ramamoorthy G.K."/>
            <person name="Gryganskyi A."/>
            <person name="Culley D."/>
            <person name="Magnuson J.K."/>
            <person name="James T.Y."/>
            <person name="O'Malley M.A."/>
            <person name="Stajich J.E."/>
            <person name="Spatafora J.W."/>
            <person name="Visel A."/>
            <person name="Grigoriev I.V."/>
        </authorList>
    </citation>
    <scope>NUCLEOTIDE SEQUENCE [LARGE SCALE GENOMIC DNA]</scope>
    <source>
        <strain evidence="2 3">NRRL 1336</strain>
    </source>
</reference>
<organism evidence="2 3">
    <name type="scientific">Absidia repens</name>
    <dbReference type="NCBI Taxonomy" id="90262"/>
    <lineage>
        <taxon>Eukaryota</taxon>
        <taxon>Fungi</taxon>
        <taxon>Fungi incertae sedis</taxon>
        <taxon>Mucoromycota</taxon>
        <taxon>Mucoromycotina</taxon>
        <taxon>Mucoromycetes</taxon>
        <taxon>Mucorales</taxon>
        <taxon>Cunninghamellaceae</taxon>
        <taxon>Absidia</taxon>
    </lineage>
</organism>
<comment type="caution">
    <text evidence="2">The sequence shown here is derived from an EMBL/GenBank/DDBJ whole genome shotgun (WGS) entry which is preliminary data.</text>
</comment>
<dbReference type="AlphaFoldDB" id="A0A1X2J286"/>
<feature type="transmembrane region" description="Helical" evidence="1">
    <location>
        <begin position="6"/>
        <end position="21"/>
    </location>
</feature>
<sequence>MILNEWFWAGVALIVVAYIYFDKKAEEVDLAKEKKYQQMKAASSGKDDTYVDKN</sequence>
<name>A0A1X2J286_9FUNG</name>
<protein>
    <submittedName>
        <fullName evidence="2">Uncharacterized protein</fullName>
    </submittedName>
</protein>
<evidence type="ECO:0000313" key="2">
    <source>
        <dbReference type="EMBL" id="ORZ25334.1"/>
    </source>
</evidence>
<gene>
    <name evidence="2" type="ORF">BCR42DRAFT_399915</name>
</gene>
<dbReference type="Proteomes" id="UP000193560">
    <property type="component" value="Unassembled WGS sequence"/>
</dbReference>
<keyword evidence="1" id="KW-1133">Transmembrane helix</keyword>
<proteinExistence type="predicted"/>
<accession>A0A1X2J286</accession>